<protein>
    <submittedName>
        <fullName evidence="1">BZ3500_MvSof-1268-A1-R1_Chr2-1g04250 protein</fullName>
    </submittedName>
</protein>
<dbReference type="EMBL" id="FMWP01000012">
    <property type="protein sequence ID" value="SCZ88194.1"/>
    <property type="molecule type" value="Genomic_DNA"/>
</dbReference>
<gene>
    <name evidence="1" type="ORF">BZ3500_MVSOF-1268-A1-R1_CHR2-1G04250</name>
</gene>
<dbReference type="AlphaFoldDB" id="A0A2X0M951"/>
<name>A0A2X0M951_9BASI</name>
<accession>A0A2X0M951</accession>
<dbReference type="Proteomes" id="UP000249723">
    <property type="component" value="Unassembled WGS sequence"/>
</dbReference>
<proteinExistence type="predicted"/>
<sequence>MPIAKDEYPPYSKVDRTPVPLLKTKRMRMHASGFSHLLWRKVSSLHRVTPAILEEPKS</sequence>
<reference evidence="2" key="1">
    <citation type="submission" date="2016-10" db="EMBL/GenBank/DDBJ databases">
        <authorList>
            <person name="Jeantristanb JTB J.-T."/>
            <person name="Ricardo R."/>
        </authorList>
    </citation>
    <scope>NUCLEOTIDE SEQUENCE [LARGE SCALE GENOMIC DNA]</scope>
</reference>
<organism evidence="1 2">
    <name type="scientific">Microbotryum saponariae</name>
    <dbReference type="NCBI Taxonomy" id="289078"/>
    <lineage>
        <taxon>Eukaryota</taxon>
        <taxon>Fungi</taxon>
        <taxon>Dikarya</taxon>
        <taxon>Basidiomycota</taxon>
        <taxon>Pucciniomycotina</taxon>
        <taxon>Microbotryomycetes</taxon>
        <taxon>Microbotryales</taxon>
        <taxon>Microbotryaceae</taxon>
        <taxon>Microbotryum</taxon>
    </lineage>
</organism>
<keyword evidence="2" id="KW-1185">Reference proteome</keyword>
<evidence type="ECO:0000313" key="1">
    <source>
        <dbReference type="EMBL" id="SCZ88194.1"/>
    </source>
</evidence>
<evidence type="ECO:0000313" key="2">
    <source>
        <dbReference type="Proteomes" id="UP000249723"/>
    </source>
</evidence>